<dbReference type="SUPFAM" id="SSF51126">
    <property type="entry name" value="Pectin lyase-like"/>
    <property type="match status" value="1"/>
</dbReference>
<accession>A0A6J5H292</accession>
<keyword evidence="6" id="KW-1185">Reference proteome</keyword>
<reference evidence="5 6" key="1">
    <citation type="submission" date="2020-04" db="EMBL/GenBank/DDBJ databases">
        <authorList>
            <person name="De Canck E."/>
        </authorList>
    </citation>
    <scope>NUCLEOTIDE SEQUENCE [LARGE SCALE GENOMIC DNA]</scope>
    <source>
        <strain evidence="5 6">LMG 27177</strain>
    </source>
</reference>
<dbReference type="GO" id="GO:0005576">
    <property type="term" value="C:extracellular region"/>
    <property type="evidence" value="ECO:0007669"/>
    <property type="project" value="UniProtKB-SubCell"/>
</dbReference>
<evidence type="ECO:0000256" key="2">
    <source>
        <dbReference type="ARBA" id="ARBA00022525"/>
    </source>
</evidence>
<gene>
    <name evidence="5" type="ORF">LMG27177_07486</name>
</gene>
<dbReference type="InterPro" id="IPR008638">
    <property type="entry name" value="FhaB/CdiA-like_TPS"/>
</dbReference>
<organism evidence="5 6">
    <name type="scientific">Paraburkholderia fynbosensis</name>
    <dbReference type="NCBI Taxonomy" id="1200993"/>
    <lineage>
        <taxon>Bacteria</taxon>
        <taxon>Pseudomonadati</taxon>
        <taxon>Pseudomonadota</taxon>
        <taxon>Betaproteobacteria</taxon>
        <taxon>Burkholderiales</taxon>
        <taxon>Burkholderiaceae</taxon>
        <taxon>Paraburkholderia</taxon>
    </lineage>
</organism>
<evidence type="ECO:0000313" key="5">
    <source>
        <dbReference type="EMBL" id="CAB3810809.1"/>
    </source>
</evidence>
<dbReference type="PANTHER" id="PTHR12338:SF8">
    <property type="entry name" value="HEME_HEMOPEXIN-BINDING PROTEIN"/>
    <property type="match status" value="1"/>
</dbReference>
<evidence type="ECO:0000313" key="6">
    <source>
        <dbReference type="Proteomes" id="UP000494252"/>
    </source>
</evidence>
<name>A0A6J5H292_9BURK</name>
<evidence type="ECO:0000256" key="3">
    <source>
        <dbReference type="ARBA" id="ARBA00022729"/>
    </source>
</evidence>
<dbReference type="InterPro" id="IPR050909">
    <property type="entry name" value="Bact_Autotransporter_VF"/>
</dbReference>
<keyword evidence="3" id="KW-0732">Signal</keyword>
<dbReference type="AlphaFoldDB" id="A0A6J5H292"/>
<dbReference type="SMART" id="SM00912">
    <property type="entry name" value="Haemagg_act"/>
    <property type="match status" value="1"/>
</dbReference>
<evidence type="ECO:0000259" key="4">
    <source>
        <dbReference type="SMART" id="SM00912"/>
    </source>
</evidence>
<sequence>MSRHSIRLAIQSPLPPRNGPTFTLAYAGPARIAPRSPPAAWKRVLRPLPLALWVPLALAAWCVPMAHAAGPLPQGGAFVRGQGAISSGTTSLTIDQSSTRGVIDWHSFSIGNGNTVAFNNGSGATLNRVTGGDPSSILGKLTATGSLYLINPQGILVGPAGVVSTGGRFVASTLGICNDAFIKGGDALTLSGKSDASVINLGRISSSGGDVFLIARQAVINAGTVKAPTGTVELAAGETVLLQDSASSRQVFVQAGSHGTVVNEGRVKAAQVSLQAADGNVYALAGGGTRIRATGTATRDGHVWLIADSGLVRQQGRIAATDADGSGGTVDTQAAQLAFGRHAAVHAGQWNLSTPAFTIDDAAARTLQRSLSAGTSVDVTTTGGNGATGDLGIASSLRWQGPASLTLAAYRDVSVASGRTIANNGAGNLTLRADASGIDNGGSVINGGTIDWSKSTGIVSALYDMNGSYNPGTIVANSAWTAAPYSGLITQVTGYKLVNSVGDLQNIALDLGGAYALGKDLDASSTDTSFAFSSLGNATTPFSGQFDGMGHAIDRFTQFDQSSTEQPAAGLFGVIGPTGVVRNVGMTNAELETNTYFPAGIPFGIVAGQNQGLITYAYTSGFRGSGSFEGATVGGLVGRNDGLIERSSSSASIGTGGVLGGLVGTNYGTINQSYTTGDVAPNIHGVGGGLVGYNYGTVSQSYATGLTFGSFAAGGLVFSNSGVIEQSFATGPVLGPSYQGPGYGTYGGIVAYGVGGTLASNVYWDKETTTRTVSTGYGSQLPASNGLTTAQMSNPSSFDASWDFSPTGVWVMPAGATHPILRWQLAQ</sequence>
<dbReference type="Pfam" id="PF05860">
    <property type="entry name" value="TPS"/>
    <property type="match status" value="1"/>
</dbReference>
<dbReference type="Gene3D" id="2.160.20.110">
    <property type="match status" value="1"/>
</dbReference>
<feature type="domain" description="Filamentous haemagglutinin FhaB/tRNA nuclease CdiA-like TPS" evidence="4">
    <location>
        <begin position="69"/>
        <end position="180"/>
    </location>
</feature>
<proteinExistence type="predicted"/>
<protein>
    <recommendedName>
        <fullName evidence="4">Filamentous haemagglutinin FhaB/tRNA nuclease CdiA-like TPS domain-containing protein</fullName>
    </recommendedName>
</protein>
<dbReference type="EMBL" id="CADIKI010000046">
    <property type="protein sequence ID" value="CAB3810809.1"/>
    <property type="molecule type" value="Genomic_DNA"/>
</dbReference>
<dbReference type="Gene3D" id="2.160.20.10">
    <property type="entry name" value="Single-stranded right-handed beta-helix, Pectin lyase-like"/>
    <property type="match status" value="1"/>
</dbReference>
<dbReference type="NCBIfam" id="TIGR01901">
    <property type="entry name" value="adhes_NPXG"/>
    <property type="match status" value="1"/>
</dbReference>
<keyword evidence="2" id="KW-0964">Secreted</keyword>
<dbReference type="Proteomes" id="UP000494252">
    <property type="component" value="Unassembled WGS sequence"/>
</dbReference>
<dbReference type="InterPro" id="IPR011050">
    <property type="entry name" value="Pectin_lyase_fold/virulence"/>
</dbReference>
<dbReference type="InterPro" id="IPR012334">
    <property type="entry name" value="Pectin_lyas_fold"/>
</dbReference>
<dbReference type="PANTHER" id="PTHR12338">
    <property type="entry name" value="AUTOTRANSPORTER"/>
    <property type="match status" value="1"/>
</dbReference>
<comment type="subcellular location">
    <subcellularLocation>
        <location evidence="1">Secreted</location>
    </subcellularLocation>
</comment>
<evidence type="ECO:0000256" key="1">
    <source>
        <dbReference type="ARBA" id="ARBA00004613"/>
    </source>
</evidence>